<dbReference type="AlphaFoldDB" id="A0AAC9XJ71"/>
<gene>
    <name evidence="2" type="ORF">BHAMNSH16_00385</name>
</gene>
<protein>
    <submittedName>
        <fullName evidence="2">Uncharacterized protein</fullName>
    </submittedName>
</protein>
<keyword evidence="1" id="KW-0812">Transmembrane</keyword>
<organism evidence="2 3">
    <name type="scientific">Brachyspira hampsonii</name>
    <dbReference type="NCBI Taxonomy" id="1287055"/>
    <lineage>
        <taxon>Bacteria</taxon>
        <taxon>Pseudomonadati</taxon>
        <taxon>Spirochaetota</taxon>
        <taxon>Spirochaetia</taxon>
        <taxon>Brachyspirales</taxon>
        <taxon>Brachyspiraceae</taxon>
        <taxon>Brachyspira</taxon>
    </lineage>
</organism>
<dbReference type="RefSeq" id="WP_088859725.1">
    <property type="nucleotide sequence ID" value="NZ_CP019914.1"/>
</dbReference>
<dbReference type="KEGG" id="bhp:BHAMNSH16_00385"/>
<evidence type="ECO:0000313" key="3">
    <source>
        <dbReference type="Proteomes" id="UP000264880"/>
    </source>
</evidence>
<reference evidence="2 3" key="1">
    <citation type="submission" date="2017-02" db="EMBL/GenBank/DDBJ databases">
        <title>Complete genome sequence of Brachyspira hampsonii genomovar I strain NSH-16 (ATCC BAA-2463).</title>
        <authorList>
            <person name="Mirajkar N.S."/>
            <person name="Gebhart C.J."/>
        </authorList>
    </citation>
    <scope>NUCLEOTIDE SEQUENCE [LARGE SCALE GENOMIC DNA]</scope>
    <source>
        <strain evidence="2 3">NSH-16</strain>
    </source>
</reference>
<dbReference type="EMBL" id="CP019914">
    <property type="protein sequence ID" value="ASJ20190.1"/>
    <property type="molecule type" value="Genomic_DNA"/>
</dbReference>
<accession>A0AAC9XJ71</accession>
<name>A0AAC9XJ71_9SPIR</name>
<proteinExistence type="predicted"/>
<evidence type="ECO:0000256" key="1">
    <source>
        <dbReference type="SAM" id="Phobius"/>
    </source>
</evidence>
<keyword evidence="1" id="KW-1133">Transmembrane helix</keyword>
<evidence type="ECO:0000313" key="2">
    <source>
        <dbReference type="EMBL" id="ASJ20190.1"/>
    </source>
</evidence>
<sequence length="149" mass="17457">MIVVTIQGIEDGGKHITAYDGKIVIGEEQQKIIDDLYKRLKYFNINADKKIQRKKNYNFFTMEHEIRDIAGRRRKALIFWDQYATDSIIKDTFDIIGLDYEQIKLKIEETKKSEDMKNKLIISSVITGLTSLFSGFLLYKKLIIINLIF</sequence>
<keyword evidence="1" id="KW-0472">Membrane</keyword>
<dbReference type="Proteomes" id="UP000264880">
    <property type="component" value="Chromosome"/>
</dbReference>
<feature type="transmembrane region" description="Helical" evidence="1">
    <location>
        <begin position="120"/>
        <end position="139"/>
    </location>
</feature>
<keyword evidence="3" id="KW-1185">Reference proteome</keyword>